<keyword evidence="6" id="KW-0843">Virulence</keyword>
<dbReference type="InterPro" id="IPR011006">
    <property type="entry name" value="CheY-like_superfamily"/>
</dbReference>
<keyword evidence="5" id="KW-0902">Two-component regulatory system</keyword>
<keyword evidence="10" id="KW-0472">Membrane</keyword>
<dbReference type="InterPro" id="IPR001789">
    <property type="entry name" value="Sig_transdc_resp-reg_receiver"/>
</dbReference>
<evidence type="ECO:0000256" key="10">
    <source>
        <dbReference type="SAM" id="Phobius"/>
    </source>
</evidence>
<feature type="modified residue" description="4-aspartylphosphate" evidence="9">
    <location>
        <position position="532"/>
    </location>
</feature>
<evidence type="ECO:0000259" key="11">
    <source>
        <dbReference type="PROSITE" id="PS50109"/>
    </source>
</evidence>
<organism evidence="13 14">
    <name type="scientific">Roseateles asaccharophilus</name>
    <dbReference type="NCBI Taxonomy" id="582607"/>
    <lineage>
        <taxon>Bacteria</taxon>
        <taxon>Pseudomonadati</taxon>
        <taxon>Pseudomonadota</taxon>
        <taxon>Betaproteobacteria</taxon>
        <taxon>Burkholderiales</taxon>
        <taxon>Sphaerotilaceae</taxon>
        <taxon>Roseateles</taxon>
    </lineage>
</organism>
<evidence type="ECO:0000256" key="3">
    <source>
        <dbReference type="ARBA" id="ARBA00022553"/>
    </source>
</evidence>
<accession>A0A4R6N9T3</accession>
<evidence type="ECO:0000313" key="13">
    <source>
        <dbReference type="EMBL" id="TDP12007.1"/>
    </source>
</evidence>
<evidence type="ECO:0000256" key="7">
    <source>
        <dbReference type="ARBA" id="ARBA00058004"/>
    </source>
</evidence>
<dbReference type="EMBL" id="SNXE01000002">
    <property type="protein sequence ID" value="TDP12007.1"/>
    <property type="molecule type" value="Genomic_DNA"/>
</dbReference>
<feature type="domain" description="Histidine kinase" evidence="11">
    <location>
        <begin position="236"/>
        <end position="460"/>
    </location>
</feature>
<dbReference type="SUPFAM" id="SSF52172">
    <property type="entry name" value="CheY-like"/>
    <property type="match status" value="1"/>
</dbReference>
<dbReference type="PROSITE" id="PS50109">
    <property type="entry name" value="HIS_KIN"/>
    <property type="match status" value="1"/>
</dbReference>
<dbReference type="Pfam" id="PF00072">
    <property type="entry name" value="Response_reg"/>
    <property type="match status" value="1"/>
</dbReference>
<evidence type="ECO:0000313" key="14">
    <source>
        <dbReference type="Proteomes" id="UP000295357"/>
    </source>
</evidence>
<dbReference type="CDD" id="cd16922">
    <property type="entry name" value="HATPase_EvgS-ArcB-TorS-like"/>
    <property type="match status" value="1"/>
</dbReference>
<dbReference type="InterPro" id="IPR036097">
    <property type="entry name" value="HisK_dim/P_sf"/>
</dbReference>
<feature type="transmembrane region" description="Helical" evidence="10">
    <location>
        <begin position="56"/>
        <end position="77"/>
    </location>
</feature>
<evidence type="ECO:0000256" key="5">
    <source>
        <dbReference type="ARBA" id="ARBA00023012"/>
    </source>
</evidence>
<dbReference type="PANTHER" id="PTHR45339:SF1">
    <property type="entry name" value="HYBRID SIGNAL TRANSDUCTION HISTIDINE KINASE J"/>
    <property type="match status" value="1"/>
</dbReference>
<dbReference type="InterPro" id="IPR005467">
    <property type="entry name" value="His_kinase_dom"/>
</dbReference>
<dbReference type="SUPFAM" id="SSF47384">
    <property type="entry name" value="Homodimeric domain of signal transducing histidine kinase"/>
    <property type="match status" value="1"/>
</dbReference>
<dbReference type="PROSITE" id="PS50110">
    <property type="entry name" value="RESPONSE_REGULATORY"/>
    <property type="match status" value="1"/>
</dbReference>
<keyword evidence="10" id="KW-0812">Transmembrane</keyword>
<feature type="transmembrane region" description="Helical" evidence="10">
    <location>
        <begin position="98"/>
        <end position="117"/>
    </location>
</feature>
<feature type="domain" description="Response regulatory" evidence="12">
    <location>
        <begin position="483"/>
        <end position="602"/>
    </location>
</feature>
<dbReference type="InterPro" id="IPR036890">
    <property type="entry name" value="HATPase_C_sf"/>
</dbReference>
<dbReference type="GO" id="GO:0000155">
    <property type="term" value="F:phosphorelay sensor kinase activity"/>
    <property type="evidence" value="ECO:0007669"/>
    <property type="project" value="InterPro"/>
</dbReference>
<comment type="catalytic activity">
    <reaction evidence="1">
        <text>ATP + protein L-histidine = ADP + protein N-phospho-L-histidine.</text>
        <dbReference type="EC" id="2.7.13.3"/>
    </reaction>
</comment>
<dbReference type="SMART" id="SM00448">
    <property type="entry name" value="REC"/>
    <property type="match status" value="1"/>
</dbReference>
<keyword evidence="13" id="KW-0418">Kinase</keyword>
<evidence type="ECO:0000256" key="4">
    <source>
        <dbReference type="ARBA" id="ARBA00022729"/>
    </source>
</evidence>
<dbReference type="Pfam" id="PF02518">
    <property type="entry name" value="HATPase_c"/>
    <property type="match status" value="1"/>
</dbReference>
<dbReference type="SUPFAM" id="SSF55874">
    <property type="entry name" value="ATPase domain of HSP90 chaperone/DNA topoisomerase II/histidine kinase"/>
    <property type="match status" value="1"/>
</dbReference>
<protein>
    <recommendedName>
        <fullName evidence="8">Virulence sensor protein BvgS</fullName>
        <ecNumber evidence="2">2.7.13.3</ecNumber>
    </recommendedName>
</protein>
<dbReference type="Gene3D" id="3.30.565.10">
    <property type="entry name" value="Histidine kinase-like ATPase, C-terminal domain"/>
    <property type="match status" value="1"/>
</dbReference>
<evidence type="ECO:0000256" key="9">
    <source>
        <dbReference type="PROSITE-ProRule" id="PRU00169"/>
    </source>
</evidence>
<keyword evidence="14" id="KW-1185">Reference proteome</keyword>
<dbReference type="PRINTS" id="PR00344">
    <property type="entry name" value="BCTRLSENSOR"/>
</dbReference>
<evidence type="ECO:0000259" key="12">
    <source>
        <dbReference type="PROSITE" id="PS50110"/>
    </source>
</evidence>
<evidence type="ECO:0000256" key="8">
    <source>
        <dbReference type="ARBA" id="ARBA00070152"/>
    </source>
</evidence>
<comment type="function">
    <text evidence="7">Member of the two-component regulatory system BvgS/BvgA. Phosphorylates BvgA via a four-step phosphorelay in response to environmental signals.</text>
</comment>
<reference evidence="13 14" key="1">
    <citation type="submission" date="2019-03" db="EMBL/GenBank/DDBJ databases">
        <title>Genomic Encyclopedia of Type Strains, Phase IV (KMG-IV): sequencing the most valuable type-strain genomes for metagenomic binning, comparative biology and taxonomic classification.</title>
        <authorList>
            <person name="Goeker M."/>
        </authorList>
    </citation>
    <scope>NUCLEOTIDE SEQUENCE [LARGE SCALE GENOMIC DNA]</scope>
    <source>
        <strain evidence="13 14">DSM 25082</strain>
    </source>
</reference>
<evidence type="ECO:0000256" key="1">
    <source>
        <dbReference type="ARBA" id="ARBA00000085"/>
    </source>
</evidence>
<dbReference type="EC" id="2.7.13.3" evidence="2"/>
<dbReference type="PANTHER" id="PTHR45339">
    <property type="entry name" value="HYBRID SIGNAL TRANSDUCTION HISTIDINE KINASE J"/>
    <property type="match status" value="1"/>
</dbReference>
<comment type="caution">
    <text evidence="13">The sequence shown here is derived from an EMBL/GenBank/DDBJ whole genome shotgun (WGS) entry which is preliminary data.</text>
</comment>
<dbReference type="InterPro" id="IPR004358">
    <property type="entry name" value="Sig_transdc_His_kin-like_C"/>
</dbReference>
<evidence type="ECO:0000256" key="6">
    <source>
        <dbReference type="ARBA" id="ARBA00023026"/>
    </source>
</evidence>
<dbReference type="AlphaFoldDB" id="A0A4R6N9T3"/>
<keyword evidence="10" id="KW-1133">Transmembrane helix</keyword>
<dbReference type="Gene3D" id="3.40.50.2300">
    <property type="match status" value="1"/>
</dbReference>
<keyword evidence="3 9" id="KW-0597">Phosphoprotein</keyword>
<feature type="transmembrane region" description="Helical" evidence="10">
    <location>
        <begin position="147"/>
        <end position="165"/>
    </location>
</feature>
<feature type="transmembrane region" description="Helical" evidence="10">
    <location>
        <begin position="171"/>
        <end position="190"/>
    </location>
</feature>
<dbReference type="SMART" id="SM00388">
    <property type="entry name" value="HisKA"/>
    <property type="match status" value="1"/>
</dbReference>
<dbReference type="InterPro" id="IPR003661">
    <property type="entry name" value="HisK_dim/P_dom"/>
</dbReference>
<dbReference type="Gene3D" id="1.10.287.130">
    <property type="match status" value="1"/>
</dbReference>
<keyword evidence="13" id="KW-0808">Transferase</keyword>
<dbReference type="FunFam" id="3.30.565.10:FF:000010">
    <property type="entry name" value="Sensor histidine kinase RcsC"/>
    <property type="match status" value="1"/>
</dbReference>
<dbReference type="SMART" id="SM00387">
    <property type="entry name" value="HATPase_c"/>
    <property type="match status" value="1"/>
</dbReference>
<dbReference type="CDD" id="cd00082">
    <property type="entry name" value="HisKA"/>
    <property type="match status" value="1"/>
</dbReference>
<proteinExistence type="predicted"/>
<name>A0A4R6N9T3_9BURK</name>
<sequence length="608" mass="67162">MSAESIEDGGVTAHADRIAHMVRAERLAVLYDQTLVPTIVGLLFCGPLLWWLWPHFSAALLLSWLGVRALICALRCADVLRFKRARPGPLDGKPWLQRYLLLLTLDALSWGAMGWLFCNPTIPGLDGILLASVIGLGAISLFSLSCLWPAHLLFSTLVFLPLMLLELLTKGSMGLMVASGLGLFLGVSVFEARRMQARHMELLRLRFENAWIAEQREQALQSAERNSHSKSRFVAMMSHEIRTPLNGILGITQLLERSELPTRQREQVQILRRSGRHLLTLINDILDLARIESGKLVIVPQPLPLREAVDDVCQLLATGAMDKGLNFELHYSAALPHSVVGDAARIKQVLHNLVGNAIKFTSRGSVSVEVAAVLDMRAGTLLRFAVRDTGEGIPADQMERIFAPFEQAERSYRLESPRPEGTGLGLTISRELARAMGGDLRCSSQPGEGSVFEFTLPMQACEPASLPGPEDRAVRELPRLTGRVLLVDDSPVNLLVAGAMLESFGLSVDQAEDGLQALECMKRQAYELVLMDCQMPELDGFETTQSWRAHERSQGLSPLPIVALTASAVNSDRERCLQVGMDDYLVKPFEMQDLLNVVQRHLRQPQAA</sequence>
<keyword evidence="4" id="KW-0732">Signal</keyword>
<dbReference type="Proteomes" id="UP000295357">
    <property type="component" value="Unassembled WGS sequence"/>
</dbReference>
<evidence type="ECO:0000256" key="2">
    <source>
        <dbReference type="ARBA" id="ARBA00012438"/>
    </source>
</evidence>
<dbReference type="CDD" id="cd17546">
    <property type="entry name" value="REC_hyHK_CKI1_RcsC-like"/>
    <property type="match status" value="1"/>
</dbReference>
<feature type="transmembrane region" description="Helical" evidence="10">
    <location>
        <begin position="123"/>
        <end position="142"/>
    </location>
</feature>
<dbReference type="InterPro" id="IPR003594">
    <property type="entry name" value="HATPase_dom"/>
</dbReference>
<gene>
    <name evidence="13" type="ORF">DFR39_102395</name>
</gene>
<dbReference type="Pfam" id="PF00512">
    <property type="entry name" value="HisKA"/>
    <property type="match status" value="1"/>
</dbReference>